<dbReference type="Gene3D" id="3.30.360.10">
    <property type="entry name" value="Dihydrodipicolinate Reductase, domain 2"/>
    <property type="match status" value="1"/>
</dbReference>
<dbReference type="Gene3D" id="3.40.50.720">
    <property type="entry name" value="NAD(P)-binding Rossmann-like Domain"/>
    <property type="match status" value="1"/>
</dbReference>
<comment type="caution">
    <text evidence="3">The sequence shown here is derived from an EMBL/GenBank/DDBJ whole genome shotgun (WGS) entry which is preliminary data.</text>
</comment>
<dbReference type="InterPro" id="IPR000683">
    <property type="entry name" value="Gfo/Idh/MocA-like_OxRdtase_N"/>
</dbReference>
<dbReference type="InterPro" id="IPR036291">
    <property type="entry name" value="NAD(P)-bd_dom_sf"/>
</dbReference>
<protein>
    <submittedName>
        <fullName evidence="3">Gfo/Idh/MocA family oxidoreductase</fullName>
    </submittedName>
</protein>
<dbReference type="SUPFAM" id="SSF55347">
    <property type="entry name" value="Glyceraldehyde-3-phosphate dehydrogenase-like, C-terminal domain"/>
    <property type="match status" value="1"/>
</dbReference>
<dbReference type="RefSeq" id="WP_256191860.1">
    <property type="nucleotide sequence ID" value="NZ_CAJKKG010000002.1"/>
</dbReference>
<evidence type="ECO:0000259" key="2">
    <source>
        <dbReference type="Pfam" id="PF22725"/>
    </source>
</evidence>
<organism evidence="3 4">
    <name type="scientific">Neglectibacter timonensis</name>
    <dbReference type="NCBI Taxonomy" id="1776382"/>
    <lineage>
        <taxon>Bacteria</taxon>
        <taxon>Bacillati</taxon>
        <taxon>Bacillota</taxon>
        <taxon>Clostridia</taxon>
        <taxon>Eubacteriales</taxon>
        <taxon>Oscillospiraceae</taxon>
        <taxon>Neglectibacter</taxon>
    </lineage>
</organism>
<name>A0ABT1RZY9_9FIRM</name>
<keyword evidence="4" id="KW-1185">Reference proteome</keyword>
<dbReference type="Proteomes" id="UP001524473">
    <property type="component" value="Unassembled WGS sequence"/>
</dbReference>
<feature type="domain" description="Gfo/Idh/MocA-like oxidoreductase N-terminal" evidence="1">
    <location>
        <begin position="6"/>
        <end position="110"/>
    </location>
</feature>
<gene>
    <name evidence="3" type="ORF">NE695_10025</name>
</gene>
<dbReference type="PANTHER" id="PTHR43249">
    <property type="entry name" value="UDP-N-ACETYL-2-AMINO-2-DEOXY-D-GLUCURONATE OXIDASE"/>
    <property type="match status" value="1"/>
</dbReference>
<evidence type="ECO:0000313" key="3">
    <source>
        <dbReference type="EMBL" id="MCQ4840248.1"/>
    </source>
</evidence>
<dbReference type="Pfam" id="PF22725">
    <property type="entry name" value="GFO_IDH_MocA_C3"/>
    <property type="match status" value="1"/>
</dbReference>
<dbReference type="PANTHER" id="PTHR43249:SF1">
    <property type="entry name" value="D-GLUCOSIDE 3-DEHYDROGENASE"/>
    <property type="match status" value="1"/>
</dbReference>
<accession>A0ABT1RZY9</accession>
<feature type="domain" description="GFO/IDH/MocA-like oxidoreductase" evidence="2">
    <location>
        <begin position="129"/>
        <end position="252"/>
    </location>
</feature>
<dbReference type="SUPFAM" id="SSF51735">
    <property type="entry name" value="NAD(P)-binding Rossmann-fold domains"/>
    <property type="match status" value="1"/>
</dbReference>
<dbReference type="InterPro" id="IPR055170">
    <property type="entry name" value="GFO_IDH_MocA-like_dom"/>
</dbReference>
<proteinExistence type="predicted"/>
<evidence type="ECO:0000259" key="1">
    <source>
        <dbReference type="Pfam" id="PF01408"/>
    </source>
</evidence>
<dbReference type="Pfam" id="PF01408">
    <property type="entry name" value="GFO_IDH_MocA"/>
    <property type="match status" value="1"/>
</dbReference>
<dbReference type="EMBL" id="JANFZH010000021">
    <property type="protein sequence ID" value="MCQ4840248.1"/>
    <property type="molecule type" value="Genomic_DNA"/>
</dbReference>
<reference evidence="3 4" key="1">
    <citation type="submission" date="2022-06" db="EMBL/GenBank/DDBJ databases">
        <title>Isolation of gut microbiota from human fecal samples.</title>
        <authorList>
            <person name="Pamer E.G."/>
            <person name="Barat B."/>
            <person name="Waligurski E."/>
            <person name="Medina S."/>
            <person name="Paddock L."/>
            <person name="Mostad J."/>
        </authorList>
    </citation>
    <scope>NUCLEOTIDE SEQUENCE [LARGE SCALE GENOMIC DNA]</scope>
    <source>
        <strain evidence="3 4">DFI.9.73</strain>
    </source>
</reference>
<sequence>MNKRKSAIVGCGGIAQVHAKALRDGDYAELAACADIRPERAETMAQQYGGKAYSSLEEMLDGEAIDVLHICTPHSLHTPMAKEAVRRGIQVFTEKPPVISREQWAEFSALGEGKVRVGICFQNRYNRSVRYLEELLASGKPGKVLGARAFVTWRRDAPYYTESGWRGSLQTEGGGVLINQSIHTLDLLVRFLGRPRAAEATLANHHLKGVIEVEDTLEAWVDFGGACAVFFATTAHCSDSPVLLELTCENAVFRMEETEVCCVWKDGRKEQISFSAPAAQGKAYWGSSHETCIRDFYRAWEENRPYQNDIESVRNTVDLMLGIYESAREAHPVTL</sequence>
<evidence type="ECO:0000313" key="4">
    <source>
        <dbReference type="Proteomes" id="UP001524473"/>
    </source>
</evidence>
<dbReference type="InterPro" id="IPR052515">
    <property type="entry name" value="Gfo/Idh/MocA_Oxidoreductase"/>
</dbReference>